<accession>A0A7D5UFT6</accession>
<keyword evidence="1" id="KW-0472">Membrane</keyword>
<dbReference type="EMBL" id="MT500858">
    <property type="protein sequence ID" value="QLI54103.1"/>
    <property type="molecule type" value="Genomic_DNA"/>
</dbReference>
<gene>
    <name evidence="2" type="primary">ATP8</name>
</gene>
<dbReference type="AlphaFoldDB" id="A0A7D5UFT6"/>
<evidence type="ECO:0000256" key="1">
    <source>
        <dbReference type="SAM" id="Phobius"/>
    </source>
</evidence>
<keyword evidence="1" id="KW-0812">Transmembrane</keyword>
<organism evidence="2">
    <name type="scientific">Bothrogonia yunana</name>
    <dbReference type="NCBI Taxonomy" id="1079933"/>
    <lineage>
        <taxon>Eukaryota</taxon>
        <taxon>Metazoa</taxon>
        <taxon>Ecdysozoa</taxon>
        <taxon>Arthropoda</taxon>
        <taxon>Hexapoda</taxon>
        <taxon>Insecta</taxon>
        <taxon>Pterygota</taxon>
        <taxon>Neoptera</taxon>
        <taxon>Paraneoptera</taxon>
        <taxon>Hemiptera</taxon>
        <taxon>Auchenorrhyncha</taxon>
        <taxon>Membracoidea</taxon>
        <taxon>Cicadellidae</taxon>
        <taxon>Cicadellinae</taxon>
        <taxon>Cicadellini</taxon>
        <taxon>Bothrogonia</taxon>
    </lineage>
</organism>
<evidence type="ECO:0000313" key="2">
    <source>
        <dbReference type="EMBL" id="QLI54103.1"/>
    </source>
</evidence>
<name>A0A7D5UFT6_9HEMI</name>
<proteinExistence type="predicted"/>
<dbReference type="GeneID" id="56141222"/>
<reference evidence="2" key="1">
    <citation type="submission" date="2020-05" db="EMBL/GenBank/DDBJ databases">
        <authorList>
            <person name="Xu X."/>
            <person name="Yan B."/>
            <person name="Yu X."/>
            <person name="Yang M."/>
        </authorList>
    </citation>
    <scope>NUCLEOTIDE SEQUENCE</scope>
</reference>
<dbReference type="CTD" id="4509"/>
<protein>
    <submittedName>
        <fullName evidence="2">ATP synthase F0 subunit 8</fullName>
    </submittedName>
</protein>
<keyword evidence="2" id="KW-0496">Mitochondrion</keyword>
<sequence>MSPMWWTSLMMMFLSSLLLIMTLIYFDTESKTKNIMMFNKKSMIWKW</sequence>
<feature type="transmembrane region" description="Helical" evidence="1">
    <location>
        <begin position="6"/>
        <end position="26"/>
    </location>
</feature>
<geneLocation type="mitochondrion" evidence="2"/>
<keyword evidence="1" id="KW-1133">Transmembrane helix</keyword>
<dbReference type="RefSeq" id="YP_009907546.1">
    <property type="nucleotide sequence ID" value="NC_049896.1"/>
</dbReference>